<reference evidence="2 3" key="1">
    <citation type="journal article" date="2015" name="Nature">
        <title>rRNA introns, odd ribosomes, and small enigmatic genomes across a large radiation of phyla.</title>
        <authorList>
            <person name="Brown C.T."/>
            <person name="Hug L.A."/>
            <person name="Thomas B.C."/>
            <person name="Sharon I."/>
            <person name="Castelle C.J."/>
            <person name="Singh A."/>
            <person name="Wilkins M.J."/>
            <person name="Williams K.H."/>
            <person name="Banfield J.F."/>
        </authorList>
    </citation>
    <scope>NUCLEOTIDE SEQUENCE [LARGE SCALE GENOMIC DNA]</scope>
</reference>
<dbReference type="AlphaFoldDB" id="A0A0G0T0W5"/>
<sequence length="76" mass="9017">MKNTKEKKITNLELLDSINRSFSKMEEKMATKSDMEELKNKIEKIDKRLDYYADTKVSYDNFKPLVKRVNALEKAK</sequence>
<organism evidence="2 3">
    <name type="scientific">Candidatus Nomurabacteria bacterium GW2011_GWB1_40_7</name>
    <dbReference type="NCBI Taxonomy" id="1618744"/>
    <lineage>
        <taxon>Bacteria</taxon>
        <taxon>Candidatus Nomuraibacteriota</taxon>
    </lineage>
</organism>
<keyword evidence="1" id="KW-0175">Coiled coil</keyword>
<proteinExistence type="predicted"/>
<comment type="caution">
    <text evidence="2">The sequence shown here is derived from an EMBL/GenBank/DDBJ whole genome shotgun (WGS) entry which is preliminary data.</text>
</comment>
<evidence type="ECO:0000256" key="1">
    <source>
        <dbReference type="SAM" id="Coils"/>
    </source>
</evidence>
<gene>
    <name evidence="2" type="ORF">UU13_C0002G0043</name>
</gene>
<feature type="coiled-coil region" evidence="1">
    <location>
        <begin position="28"/>
        <end position="55"/>
    </location>
</feature>
<dbReference type="EMBL" id="LBZL01000002">
    <property type="protein sequence ID" value="KKR70698.1"/>
    <property type="molecule type" value="Genomic_DNA"/>
</dbReference>
<evidence type="ECO:0000313" key="2">
    <source>
        <dbReference type="EMBL" id="KKR70698.1"/>
    </source>
</evidence>
<name>A0A0G0T0W5_9BACT</name>
<dbReference type="Proteomes" id="UP000034452">
    <property type="component" value="Unassembled WGS sequence"/>
</dbReference>
<accession>A0A0G0T0W5</accession>
<protein>
    <submittedName>
        <fullName evidence="2">Uncharacterized protein</fullName>
    </submittedName>
</protein>
<evidence type="ECO:0000313" key="3">
    <source>
        <dbReference type="Proteomes" id="UP000034452"/>
    </source>
</evidence>